<dbReference type="EMBL" id="LUEZ02000122">
    <property type="protein sequence ID" value="RDB16838.1"/>
    <property type="molecule type" value="Genomic_DNA"/>
</dbReference>
<dbReference type="Proteomes" id="UP000076154">
    <property type="component" value="Unassembled WGS sequence"/>
</dbReference>
<evidence type="ECO:0000256" key="1">
    <source>
        <dbReference type="SAM" id="MobiDB-lite"/>
    </source>
</evidence>
<protein>
    <recommendedName>
        <fullName evidence="2">DUF6589 domain-containing protein</fullName>
    </recommendedName>
</protein>
<feature type="region of interest" description="Disordered" evidence="1">
    <location>
        <begin position="637"/>
        <end position="750"/>
    </location>
</feature>
<feature type="compositionally biased region" description="Basic and acidic residues" evidence="1">
    <location>
        <begin position="999"/>
        <end position="1013"/>
    </location>
</feature>
<dbReference type="InParanoid" id="A0A369J4E2"/>
<evidence type="ECO:0000313" key="3">
    <source>
        <dbReference type="EMBL" id="RDB16838.1"/>
    </source>
</evidence>
<dbReference type="InterPro" id="IPR046496">
    <property type="entry name" value="DUF6589"/>
</dbReference>
<feature type="compositionally biased region" description="Basic and acidic residues" evidence="1">
    <location>
        <begin position="732"/>
        <end position="750"/>
    </location>
</feature>
<accession>A0A369J4E2</accession>
<comment type="caution">
    <text evidence="3">The sequence shown here is derived from an EMBL/GenBank/DDBJ whole genome shotgun (WGS) entry which is preliminary data.</text>
</comment>
<dbReference type="Pfam" id="PF20231">
    <property type="entry name" value="DUF6589"/>
    <property type="match status" value="1"/>
</dbReference>
<evidence type="ECO:0000259" key="2">
    <source>
        <dbReference type="Pfam" id="PF20231"/>
    </source>
</evidence>
<dbReference type="OrthoDB" id="2993174at2759"/>
<organism evidence="3 4">
    <name type="scientific">Hypsizygus marmoreus</name>
    <name type="common">White beech mushroom</name>
    <name type="synonym">Agaricus marmoreus</name>
    <dbReference type="NCBI Taxonomy" id="39966"/>
    <lineage>
        <taxon>Eukaryota</taxon>
        <taxon>Fungi</taxon>
        <taxon>Dikarya</taxon>
        <taxon>Basidiomycota</taxon>
        <taxon>Agaricomycotina</taxon>
        <taxon>Agaricomycetes</taxon>
        <taxon>Agaricomycetidae</taxon>
        <taxon>Agaricales</taxon>
        <taxon>Tricholomatineae</taxon>
        <taxon>Lyophyllaceae</taxon>
        <taxon>Hypsizygus</taxon>
    </lineage>
</organism>
<feature type="compositionally biased region" description="Polar residues" evidence="1">
    <location>
        <begin position="662"/>
        <end position="675"/>
    </location>
</feature>
<sequence length="1084" mass="121367">MSIPNRLSHSFNQSPFPTPTSREPASSSSLAILSGTRIRAARRNKWEKMTDVLSVIQKDFDSLGDFLEHLFHHAARGNDPRSKRHTSMISTFLQGSSATHIGTIIDLIYRHRQSNPPKGSADSEFAYSPTIPLGDIRHARPCLSAWAARVIGNRVYKEVGELTKNDPLDPADRTQLRATRSGRSQSSVLQVTWEDLGKFSIPALAAKYQRRAPLAWYLAESMAAPQKNGKVIVRLRRPHITIAVGAISAFVLARNRFANYLALNIGVWQFACKAHVDEKRILSRFGYAVHDTTVWECLNSLSDSSLKALRNSVAEGVAQGTLTWKFVLDNVQRWDAQREHRLGRQDQLRIGTAATAIKLEDCAPGAFNLEPYLENVMKMERQHLSTTSLFDSIDWFGDYEVRSLHFVRVLVGGPPELESYQKEVSKLFRGEGIAKHRMREGRKTTVQPLGTNAEKEVETQGMMRAILDFEKQMGLDEKALEGKIVMPGGDGASFAAILRIKKYMAAHPGDYKAFRGRVSVPELWHTRATNLNSVAENHYGPIASMDPSALSKSAAAANTKRLSNLKKCDFYPTACSLMLFFEARVLDCWRIYFETDDLFEHIKKLKEEDKIPKLEELRDIARVLVKRYASQEAYEQALSAQESEDATETMKVPKGTPWTAPIQATANSNVDQPSNHVEDCPEEDLEEDAAHQENAHGEPGPTTIPTMGGADRGVDGGADEGMDGGADGGADGGDRGADGKEDESKKKIHVEEKGFDGDRVLANAILFLQDAGWWIEASYAVSEGDIGRVYEIVKIWIFSFTGTSNWNYSNWLLELYCLLRYEASKDMSNGILNNWLVNLTGELGKWIEADLMQEHYNRWLEDMAEKSGRDFDDKFYRHTLSPNVNHFLRIKEEIESAFGVAHRSKAHGSTHLRDEFQSLLRMHKEDQLHCFRSKRSMGHAAVNTFNRGYERLDEGRLKTFLKQSLSYAQVLKDMKSSNSGDSRSDDATSTGHTEESEDNNSHDHTEDADHGDHEEDADDESEQYRPTPDQQIATGTHHAMYIDEESGTMVIDSDGGENDSSSEEEEEEGDIGYASCSGHSDNGE</sequence>
<feature type="domain" description="DUF6589" evidence="2">
    <location>
        <begin position="380"/>
        <end position="907"/>
    </location>
</feature>
<feature type="compositionally biased region" description="Polar residues" evidence="1">
    <location>
        <begin position="976"/>
        <end position="991"/>
    </location>
</feature>
<evidence type="ECO:0000313" key="4">
    <source>
        <dbReference type="Proteomes" id="UP000076154"/>
    </source>
</evidence>
<feature type="compositionally biased region" description="Acidic residues" evidence="1">
    <location>
        <begin position="1054"/>
        <end position="1070"/>
    </location>
</feature>
<gene>
    <name evidence="3" type="ORF">Hypma_002483</name>
</gene>
<keyword evidence="4" id="KW-1185">Reference proteome</keyword>
<dbReference type="AlphaFoldDB" id="A0A369J4E2"/>
<name>A0A369J4E2_HYPMA</name>
<proteinExistence type="predicted"/>
<feature type="region of interest" description="Disordered" evidence="1">
    <location>
        <begin position="1"/>
        <end position="29"/>
    </location>
</feature>
<reference evidence="3" key="1">
    <citation type="submission" date="2018-04" db="EMBL/GenBank/DDBJ databases">
        <title>Whole genome sequencing of Hypsizygus marmoreus.</title>
        <authorList>
            <person name="Choi I.-G."/>
            <person name="Min B."/>
            <person name="Kim J.-G."/>
            <person name="Kim S."/>
            <person name="Oh Y.-L."/>
            <person name="Kong W.-S."/>
            <person name="Park H."/>
            <person name="Jeong J."/>
            <person name="Song E.-S."/>
        </authorList>
    </citation>
    <scope>NUCLEOTIDE SEQUENCE [LARGE SCALE GENOMIC DNA]</scope>
    <source>
        <strain evidence="3">51987-8</strain>
    </source>
</reference>
<feature type="region of interest" description="Disordered" evidence="1">
    <location>
        <begin position="973"/>
        <end position="1084"/>
    </location>
</feature>